<dbReference type="AlphaFoldDB" id="A0A7X3CVP0"/>
<dbReference type="InterPro" id="IPR024496">
    <property type="entry name" value="Spore_germ_GerPE"/>
</dbReference>
<gene>
    <name evidence="1" type="ORF">GNP93_21865</name>
</gene>
<dbReference type="Pfam" id="PF10970">
    <property type="entry name" value="GerPE"/>
    <property type="match status" value="1"/>
</dbReference>
<accession>A0A7X3CVP0</accession>
<proteinExistence type="predicted"/>
<evidence type="ECO:0000313" key="2">
    <source>
        <dbReference type="Proteomes" id="UP000450917"/>
    </source>
</evidence>
<comment type="caution">
    <text evidence="1">The sequence shown here is derived from an EMBL/GenBank/DDBJ whole genome shotgun (WGS) entry which is preliminary data.</text>
</comment>
<reference evidence="1 2" key="1">
    <citation type="submission" date="2019-11" db="EMBL/GenBank/DDBJ databases">
        <title>Draft genome sequences of five Paenibacillus species of dairy origin.</title>
        <authorList>
            <person name="Olajide A.M."/>
            <person name="Chen S."/>
            <person name="Lapointe G."/>
        </authorList>
    </citation>
    <scope>NUCLEOTIDE SEQUENCE [LARGE SCALE GENOMIC DNA]</scope>
    <source>
        <strain evidence="1 2">2CS3</strain>
    </source>
</reference>
<dbReference type="Proteomes" id="UP000450917">
    <property type="component" value="Unassembled WGS sequence"/>
</dbReference>
<keyword evidence="2" id="KW-1185">Reference proteome</keyword>
<evidence type="ECO:0000313" key="1">
    <source>
        <dbReference type="EMBL" id="MUG73284.1"/>
    </source>
</evidence>
<protein>
    <submittedName>
        <fullName evidence="1">Spore germination protein GerPE</fullName>
    </submittedName>
</protein>
<organism evidence="1 2">
    <name type="scientific">Paenibacillus validus</name>
    <dbReference type="NCBI Taxonomy" id="44253"/>
    <lineage>
        <taxon>Bacteria</taxon>
        <taxon>Bacillati</taxon>
        <taxon>Bacillota</taxon>
        <taxon>Bacilli</taxon>
        <taxon>Bacillales</taxon>
        <taxon>Paenibacillaceae</taxon>
        <taxon>Paenibacillus</taxon>
    </lineage>
</organism>
<dbReference type="RefSeq" id="WP_155615516.1">
    <property type="nucleotide sequence ID" value="NZ_JBDLZV010000001.1"/>
</dbReference>
<sequence>MKRTSCVRHITVETIMDSAVFQCGDTGLIRADVHLLLASRPAAPLPHREDFMENPAWTRSAPRIMADESVALNVRNGASVIAVNRARVLNLAESSVFQVGSNVRIELEAFMRKVRLTPQPDKQ</sequence>
<dbReference type="EMBL" id="WNZX01000023">
    <property type="protein sequence ID" value="MUG73284.1"/>
    <property type="molecule type" value="Genomic_DNA"/>
</dbReference>
<name>A0A7X3CVP0_9BACL</name>